<keyword evidence="1" id="KW-0472">Membrane</keyword>
<name>A0ABN3ALZ6_9MICO</name>
<reference evidence="2 3" key="1">
    <citation type="journal article" date="2019" name="Int. J. Syst. Evol. Microbiol.">
        <title>The Global Catalogue of Microorganisms (GCM) 10K type strain sequencing project: providing services to taxonomists for standard genome sequencing and annotation.</title>
        <authorList>
            <consortium name="The Broad Institute Genomics Platform"/>
            <consortium name="The Broad Institute Genome Sequencing Center for Infectious Disease"/>
            <person name="Wu L."/>
            <person name="Ma J."/>
        </authorList>
    </citation>
    <scope>NUCLEOTIDE SEQUENCE [LARGE SCALE GENOMIC DNA]</scope>
    <source>
        <strain evidence="2 3">JCM 16026</strain>
    </source>
</reference>
<keyword evidence="1" id="KW-0812">Transmembrane</keyword>
<feature type="transmembrane region" description="Helical" evidence="1">
    <location>
        <begin position="55"/>
        <end position="78"/>
    </location>
</feature>
<organism evidence="2 3">
    <name type="scientific">Agrococcus versicolor</name>
    <dbReference type="NCBI Taxonomy" id="501482"/>
    <lineage>
        <taxon>Bacteria</taxon>
        <taxon>Bacillati</taxon>
        <taxon>Actinomycetota</taxon>
        <taxon>Actinomycetes</taxon>
        <taxon>Micrococcales</taxon>
        <taxon>Microbacteriaceae</taxon>
        <taxon>Agrococcus</taxon>
    </lineage>
</organism>
<feature type="transmembrane region" description="Helical" evidence="1">
    <location>
        <begin position="171"/>
        <end position="191"/>
    </location>
</feature>
<feature type="transmembrane region" description="Helical" evidence="1">
    <location>
        <begin position="453"/>
        <end position="477"/>
    </location>
</feature>
<feature type="transmembrane region" description="Helical" evidence="1">
    <location>
        <begin position="21"/>
        <end position="43"/>
    </location>
</feature>
<evidence type="ECO:0000313" key="2">
    <source>
        <dbReference type="EMBL" id="GAA2172236.1"/>
    </source>
</evidence>
<evidence type="ECO:0008006" key="4">
    <source>
        <dbReference type="Google" id="ProtNLM"/>
    </source>
</evidence>
<evidence type="ECO:0000313" key="3">
    <source>
        <dbReference type="Proteomes" id="UP001501599"/>
    </source>
</evidence>
<comment type="caution">
    <text evidence="2">The sequence shown here is derived from an EMBL/GenBank/DDBJ whole genome shotgun (WGS) entry which is preliminary data.</text>
</comment>
<feature type="transmembrane region" description="Helical" evidence="1">
    <location>
        <begin position="305"/>
        <end position="324"/>
    </location>
</feature>
<proteinExistence type="predicted"/>
<keyword evidence="1" id="KW-1133">Transmembrane helix</keyword>
<dbReference type="Proteomes" id="UP001501599">
    <property type="component" value="Unassembled WGS sequence"/>
</dbReference>
<gene>
    <name evidence="2" type="ORF">GCM10009846_09370</name>
</gene>
<feature type="transmembrane region" description="Helical" evidence="1">
    <location>
        <begin position="330"/>
        <end position="354"/>
    </location>
</feature>
<dbReference type="RefSeq" id="WP_344340925.1">
    <property type="nucleotide sequence ID" value="NZ_BAAAQT010000005.1"/>
</dbReference>
<feature type="transmembrane region" description="Helical" evidence="1">
    <location>
        <begin position="411"/>
        <end position="432"/>
    </location>
</feature>
<evidence type="ECO:0000256" key="1">
    <source>
        <dbReference type="SAM" id="Phobius"/>
    </source>
</evidence>
<dbReference type="EMBL" id="BAAAQT010000005">
    <property type="protein sequence ID" value="GAA2172236.1"/>
    <property type="molecule type" value="Genomic_DNA"/>
</dbReference>
<feature type="transmembrane region" description="Helical" evidence="1">
    <location>
        <begin position="375"/>
        <end position="405"/>
    </location>
</feature>
<accession>A0ABN3ALZ6</accession>
<feature type="transmembrane region" description="Helical" evidence="1">
    <location>
        <begin position="483"/>
        <end position="504"/>
    </location>
</feature>
<feature type="transmembrane region" description="Helical" evidence="1">
    <location>
        <begin position="133"/>
        <end position="159"/>
    </location>
</feature>
<protein>
    <recommendedName>
        <fullName evidence="4">Transporter</fullName>
    </recommendedName>
</protein>
<feature type="transmembrane region" description="Helical" evidence="1">
    <location>
        <begin position="231"/>
        <end position="252"/>
    </location>
</feature>
<keyword evidence="3" id="KW-1185">Reference proteome</keyword>
<sequence>MAALLVGLRLRQLGRSLTRSRWHVVGLIFGVLGAFWVLGLVGVGAVGLRVGAPQLVPLVLVLVTSVAVLGWAVGAILTSADESLAPERFALLPVRAGRLLPGLALAQLLGVGGISTALSLALLLIAWSASIPALVAAVVMLPVTLLTCVLGARVVSGALARTLASRRSRDLTAVVLMLLLISSGLVLNLGVQAVATSSSVQAVLETVSAVLAWTPLGATAGVPAAVATGDWLAAGIRLVVALGTVAMLWWAWGAQLAARLVSPVQASGGGSVHSGGIVDRLLPATPVGAIAARGVRFQRRDPRHLLNAIATLVLPLILVGTQLVSGGLDARFATFLPLVMALMVLQIAQLSLAYDKDALALHVLSGVSGRADRAGRLLGAGIVILPMIVLASVLVAAFTGGWALLPAGLGAALGAALVAAGTGSAVGAFLPGRAPAPEDGPFGRGSSGGAQSLVALAIMAPVAIVASAPAVALAILGVVWMPWLGWLALPVGLGIGALAVWLGIRIGGDRLDRAWPEVLAAVSSDD</sequence>
<feature type="transmembrane region" description="Helical" evidence="1">
    <location>
        <begin position="99"/>
        <end position="127"/>
    </location>
</feature>